<reference evidence="6" key="1">
    <citation type="journal article" date="2021" name="PeerJ">
        <title>Extensive microbial diversity within the chicken gut microbiome revealed by metagenomics and culture.</title>
        <authorList>
            <person name="Gilroy R."/>
            <person name="Ravi A."/>
            <person name="Getino M."/>
            <person name="Pursley I."/>
            <person name="Horton D.L."/>
            <person name="Alikhan N.F."/>
            <person name="Baker D."/>
            <person name="Gharbi K."/>
            <person name="Hall N."/>
            <person name="Watson M."/>
            <person name="Adriaenssens E.M."/>
            <person name="Foster-Nyarko E."/>
            <person name="Jarju S."/>
            <person name="Secka A."/>
            <person name="Antonio M."/>
            <person name="Oren A."/>
            <person name="Chaudhuri R.R."/>
            <person name="La Ragione R."/>
            <person name="Hildebrand F."/>
            <person name="Pallen M.J."/>
        </authorList>
    </citation>
    <scope>NUCLEOTIDE SEQUENCE</scope>
    <source>
        <strain evidence="6">4376</strain>
    </source>
</reference>
<dbReference type="InterPro" id="IPR036397">
    <property type="entry name" value="RNaseH_sf"/>
</dbReference>
<protein>
    <submittedName>
        <fullName evidence="6">3'-5' exonuclease</fullName>
    </submittedName>
</protein>
<dbReference type="GO" id="GO:0008408">
    <property type="term" value="F:3'-5' exonuclease activity"/>
    <property type="evidence" value="ECO:0007669"/>
    <property type="project" value="TreeGrafter"/>
</dbReference>
<organism evidence="6 7">
    <name type="scientific">Candidatus Corynebacterium gallistercoris</name>
    <dbReference type="NCBI Taxonomy" id="2838530"/>
    <lineage>
        <taxon>Bacteria</taxon>
        <taxon>Bacillati</taxon>
        <taxon>Actinomycetota</taxon>
        <taxon>Actinomycetes</taxon>
        <taxon>Mycobacteriales</taxon>
        <taxon>Corynebacteriaceae</taxon>
        <taxon>Corynebacterium</taxon>
    </lineage>
</organism>
<dbReference type="PANTHER" id="PTHR30231">
    <property type="entry name" value="DNA POLYMERASE III SUBUNIT EPSILON"/>
    <property type="match status" value="1"/>
</dbReference>
<dbReference type="SMART" id="SM00479">
    <property type="entry name" value="EXOIII"/>
    <property type="match status" value="1"/>
</dbReference>
<accession>A0A9D1US11</accession>
<comment type="caution">
    <text evidence="6">The sequence shown here is derived from an EMBL/GenBank/DDBJ whole genome shotgun (WGS) entry which is preliminary data.</text>
</comment>
<dbReference type="AlphaFoldDB" id="A0A9D1US11"/>
<dbReference type="GO" id="GO:0005829">
    <property type="term" value="C:cytosol"/>
    <property type="evidence" value="ECO:0007669"/>
    <property type="project" value="TreeGrafter"/>
</dbReference>
<dbReference type="SUPFAM" id="SSF53098">
    <property type="entry name" value="Ribonuclease H-like"/>
    <property type="match status" value="1"/>
</dbReference>
<evidence type="ECO:0000313" key="7">
    <source>
        <dbReference type="Proteomes" id="UP000824189"/>
    </source>
</evidence>
<reference evidence="6" key="2">
    <citation type="submission" date="2021-04" db="EMBL/GenBank/DDBJ databases">
        <authorList>
            <person name="Gilroy R."/>
        </authorList>
    </citation>
    <scope>NUCLEOTIDE SEQUENCE</scope>
    <source>
        <strain evidence="6">4376</strain>
    </source>
</reference>
<keyword evidence="1" id="KW-0540">Nuclease</keyword>
<feature type="region of interest" description="Disordered" evidence="4">
    <location>
        <begin position="1"/>
        <end position="27"/>
    </location>
</feature>
<dbReference type="CDD" id="cd06127">
    <property type="entry name" value="DEDDh"/>
    <property type="match status" value="1"/>
</dbReference>
<dbReference type="EMBL" id="DXFZ01000108">
    <property type="protein sequence ID" value="HIW96615.1"/>
    <property type="molecule type" value="Genomic_DNA"/>
</dbReference>
<evidence type="ECO:0000256" key="3">
    <source>
        <dbReference type="ARBA" id="ARBA00022839"/>
    </source>
</evidence>
<name>A0A9D1US11_9CORY</name>
<feature type="domain" description="Exonuclease" evidence="5">
    <location>
        <begin position="31"/>
        <end position="207"/>
    </location>
</feature>
<dbReference type="PANTHER" id="PTHR30231:SF4">
    <property type="entry name" value="PROTEIN NEN2"/>
    <property type="match status" value="1"/>
</dbReference>
<evidence type="ECO:0000256" key="4">
    <source>
        <dbReference type="SAM" id="MobiDB-lite"/>
    </source>
</evidence>
<sequence length="217" mass="23642">MGRTPRAASGALKDFYETPAPGPDTPLSELPLLAVDVETTGLNPAKDRILSIGWVPLDGLAISLGGAHYRVIKPEGGQESVGESATIHGLTDDDVAAGEALETVLADLLTDLAGRAMLVHYEPIEREFLTHACRRCFGSGLKVPMVDTLEIEKRHMQRMATFPRGEDLRLPRIRQRYGLPRYRSHNAATDALATAELYLVLADKGRGSTLKSMQVRN</sequence>
<dbReference type="GO" id="GO:0003676">
    <property type="term" value="F:nucleic acid binding"/>
    <property type="evidence" value="ECO:0007669"/>
    <property type="project" value="InterPro"/>
</dbReference>
<dbReference type="Pfam" id="PF00929">
    <property type="entry name" value="RNase_T"/>
    <property type="match status" value="1"/>
</dbReference>
<dbReference type="Gene3D" id="3.30.420.10">
    <property type="entry name" value="Ribonuclease H-like superfamily/Ribonuclease H"/>
    <property type="match status" value="1"/>
</dbReference>
<keyword evidence="2" id="KW-0378">Hydrolase</keyword>
<evidence type="ECO:0000256" key="1">
    <source>
        <dbReference type="ARBA" id="ARBA00022722"/>
    </source>
</evidence>
<dbReference type="InterPro" id="IPR013520">
    <property type="entry name" value="Ribonucl_H"/>
</dbReference>
<evidence type="ECO:0000259" key="5">
    <source>
        <dbReference type="SMART" id="SM00479"/>
    </source>
</evidence>
<dbReference type="InterPro" id="IPR012337">
    <property type="entry name" value="RNaseH-like_sf"/>
</dbReference>
<dbReference type="Proteomes" id="UP000824189">
    <property type="component" value="Unassembled WGS sequence"/>
</dbReference>
<gene>
    <name evidence="6" type="ORF">H9867_09105</name>
</gene>
<proteinExistence type="predicted"/>
<evidence type="ECO:0000256" key="2">
    <source>
        <dbReference type="ARBA" id="ARBA00022801"/>
    </source>
</evidence>
<evidence type="ECO:0000313" key="6">
    <source>
        <dbReference type="EMBL" id="HIW96615.1"/>
    </source>
</evidence>
<keyword evidence="3 6" id="KW-0269">Exonuclease</keyword>